<keyword evidence="2 8" id="KW-0813">Transport</keyword>
<name>A0A2Z5QZQ1_9MICC</name>
<keyword evidence="10" id="KW-1185">Reference proteome</keyword>
<evidence type="ECO:0000313" key="10">
    <source>
        <dbReference type="Proteomes" id="UP000250241"/>
    </source>
</evidence>
<dbReference type="HAMAP" id="MF_01416">
    <property type="entry name" value="ATP_synth_delta_bact"/>
    <property type="match status" value="1"/>
</dbReference>
<dbReference type="GO" id="GO:0045259">
    <property type="term" value="C:proton-transporting ATP synthase complex"/>
    <property type="evidence" value="ECO:0007669"/>
    <property type="project" value="UniProtKB-KW"/>
</dbReference>
<keyword evidence="7 8" id="KW-0066">ATP synthesis</keyword>
<organism evidence="9 10">
    <name type="scientific">Rothia aeria</name>
    <dbReference type="NCBI Taxonomy" id="172042"/>
    <lineage>
        <taxon>Bacteria</taxon>
        <taxon>Bacillati</taxon>
        <taxon>Actinomycetota</taxon>
        <taxon>Actinomycetes</taxon>
        <taxon>Micrococcales</taxon>
        <taxon>Micrococcaceae</taxon>
        <taxon>Rothia</taxon>
    </lineage>
</organism>
<dbReference type="RefSeq" id="WP_126926524.1">
    <property type="nucleotide sequence ID" value="NZ_CAJPQC010000003.1"/>
</dbReference>
<evidence type="ECO:0000256" key="7">
    <source>
        <dbReference type="ARBA" id="ARBA00023310"/>
    </source>
</evidence>
<dbReference type="Pfam" id="PF00213">
    <property type="entry name" value="OSCP"/>
    <property type="match status" value="1"/>
</dbReference>
<evidence type="ECO:0000256" key="4">
    <source>
        <dbReference type="ARBA" id="ARBA00023065"/>
    </source>
</evidence>
<evidence type="ECO:0000256" key="2">
    <source>
        <dbReference type="ARBA" id="ARBA00022448"/>
    </source>
</evidence>
<dbReference type="NCBIfam" id="NF009967">
    <property type="entry name" value="PRK13430.1"/>
    <property type="match status" value="1"/>
</dbReference>
<evidence type="ECO:0000256" key="8">
    <source>
        <dbReference type="HAMAP-Rule" id="MF_01416"/>
    </source>
</evidence>
<dbReference type="Proteomes" id="UP000250241">
    <property type="component" value="Chromosome"/>
</dbReference>
<keyword evidence="5 8" id="KW-0472">Membrane</keyword>
<reference evidence="9 10" key="1">
    <citation type="submission" date="2016-10" db="EMBL/GenBank/DDBJ databases">
        <title>Genome sequence of Rothia aeria strain JCM11412.</title>
        <authorList>
            <person name="Nambu T."/>
        </authorList>
    </citation>
    <scope>NUCLEOTIDE SEQUENCE [LARGE SCALE GENOMIC DNA]</scope>
    <source>
        <strain evidence="9 10">JCM 11412</strain>
    </source>
</reference>
<keyword evidence="6 8" id="KW-0139">CF(1)</keyword>
<dbReference type="EMBL" id="AP017895">
    <property type="protein sequence ID" value="BAV87771.1"/>
    <property type="molecule type" value="Genomic_DNA"/>
</dbReference>
<sequence length="270" mass="28681">MAGVSTESLSKVEAALDANASLNPLHLASELFAVVDVIDRDGGLRRGLTDTSRVEAARQNIASTVFGSKVSSQTLSVLTVAVSQRWSAERDLADALEKCAVLAAIVSTHSHGGVEALDTLINELLTFVRNVDGTAQAQTALSNNLASKEAKQKLAVALGGPARSAEGVLLLERIGSETRGMHAARLADEFVEIIVKRQNRYIAKVTSAVALSQAQLNRLGHALSRVYNRKLKLDISVDPTVLGGLRVQVGDEVIDGTVIARLDELERNLG</sequence>
<comment type="similarity">
    <text evidence="8">Belongs to the ATPase delta chain family.</text>
</comment>
<dbReference type="GeneID" id="93861060"/>
<dbReference type="GO" id="GO:0046933">
    <property type="term" value="F:proton-transporting ATP synthase activity, rotational mechanism"/>
    <property type="evidence" value="ECO:0007669"/>
    <property type="project" value="UniProtKB-UniRule"/>
</dbReference>
<evidence type="ECO:0000256" key="1">
    <source>
        <dbReference type="ARBA" id="ARBA00004370"/>
    </source>
</evidence>
<comment type="function">
    <text evidence="8">This protein is part of the stalk that links CF(0) to CF(1). It either transmits conformational changes from CF(0) to CF(1) or is implicated in proton conduction.</text>
</comment>
<keyword evidence="8" id="KW-1003">Cell membrane</keyword>
<evidence type="ECO:0000313" key="9">
    <source>
        <dbReference type="EMBL" id="BAV87771.1"/>
    </source>
</evidence>
<dbReference type="GO" id="GO:0005886">
    <property type="term" value="C:plasma membrane"/>
    <property type="evidence" value="ECO:0007669"/>
    <property type="project" value="UniProtKB-SubCell"/>
</dbReference>
<comment type="function">
    <text evidence="8">F(1)F(0) ATP synthase produces ATP from ADP in the presence of a proton or sodium gradient. F-type ATPases consist of two structural domains, F(1) containing the extramembraneous catalytic core and F(0) containing the membrane proton channel, linked together by a central stalk and a peripheral stalk. During catalysis, ATP synthesis in the catalytic domain of F(1) is coupled via a rotary mechanism of the central stalk subunits to proton translocation.</text>
</comment>
<evidence type="ECO:0000256" key="5">
    <source>
        <dbReference type="ARBA" id="ARBA00023136"/>
    </source>
</evidence>
<proteinExistence type="inferred from homology"/>
<dbReference type="NCBIfam" id="TIGR01145">
    <property type="entry name" value="ATP_synt_delta"/>
    <property type="match status" value="1"/>
</dbReference>
<comment type="subcellular location">
    <subcellularLocation>
        <location evidence="8">Cell membrane</location>
        <topology evidence="8">Peripheral membrane protein</topology>
    </subcellularLocation>
    <subcellularLocation>
        <location evidence="1">Membrane</location>
    </subcellularLocation>
</comment>
<accession>A0A2Z5QZQ1</accession>
<dbReference type="InterPro" id="IPR000711">
    <property type="entry name" value="ATPase_OSCP/dsu"/>
</dbReference>
<dbReference type="InterPro" id="IPR020781">
    <property type="entry name" value="ATPase_OSCP/d_CS"/>
</dbReference>
<gene>
    <name evidence="8" type="primary">atpH</name>
    <name evidence="9" type="ORF">RA11412_1472</name>
</gene>
<protein>
    <recommendedName>
        <fullName evidence="8">ATP synthase subunit delta</fullName>
    </recommendedName>
    <alternativeName>
        <fullName evidence="8">ATP synthase F(1) sector subunit delta</fullName>
    </alternativeName>
    <alternativeName>
        <fullName evidence="8">F-type ATPase subunit delta</fullName>
        <shortName evidence="8">F-ATPase subunit delta</shortName>
    </alternativeName>
</protein>
<evidence type="ECO:0000256" key="6">
    <source>
        <dbReference type="ARBA" id="ARBA00023196"/>
    </source>
</evidence>
<dbReference type="AlphaFoldDB" id="A0A2Z5QZQ1"/>
<dbReference type="PROSITE" id="PS00389">
    <property type="entry name" value="ATPASE_DELTA"/>
    <property type="match status" value="1"/>
</dbReference>
<dbReference type="PRINTS" id="PR00125">
    <property type="entry name" value="ATPASEDELTA"/>
</dbReference>
<keyword evidence="4 8" id="KW-0406">Ion transport</keyword>
<dbReference type="KEGG" id="raj:RA11412_1472"/>
<keyword evidence="3 8" id="KW-0375">Hydrogen ion transport</keyword>
<evidence type="ECO:0000256" key="3">
    <source>
        <dbReference type="ARBA" id="ARBA00022781"/>
    </source>
</evidence>
<dbReference type="PANTHER" id="PTHR11910">
    <property type="entry name" value="ATP SYNTHASE DELTA CHAIN"/>
    <property type="match status" value="1"/>
</dbReference>